<comment type="caution">
    <text evidence="5">The sequence shown here is derived from an EMBL/GenBank/DDBJ whole genome shotgun (WGS) entry which is preliminary data.</text>
</comment>
<dbReference type="Gene3D" id="3.30.540.10">
    <property type="entry name" value="Fructose-1,6-Bisphosphatase, subunit A, domain 1"/>
    <property type="match status" value="1"/>
</dbReference>
<organism evidence="5 6">
    <name type="scientific">Candidatus Beckwithbacteria bacterium GW2011_GWB1_47_15</name>
    <dbReference type="NCBI Taxonomy" id="1618371"/>
    <lineage>
        <taxon>Bacteria</taxon>
        <taxon>Candidatus Beckwithiibacteriota</taxon>
    </lineage>
</organism>
<reference evidence="5 6" key="1">
    <citation type="journal article" date="2015" name="Nature">
        <title>rRNA introns, odd ribosomes, and small enigmatic genomes across a large radiation of phyla.</title>
        <authorList>
            <person name="Brown C.T."/>
            <person name="Hug L.A."/>
            <person name="Thomas B.C."/>
            <person name="Sharon I."/>
            <person name="Castelle C.J."/>
            <person name="Singh A."/>
            <person name="Wilkins M.J."/>
            <person name="Williams K.H."/>
            <person name="Banfield J.F."/>
        </authorList>
    </citation>
    <scope>NUCLEOTIDE SEQUENCE [LARGE SCALE GENOMIC DNA]</scope>
</reference>
<gene>
    <name evidence="5" type="ORF">UX85_C0001G0245</name>
</gene>
<comment type="cofactor">
    <cofactor evidence="4">
        <name>Mg(2+)</name>
        <dbReference type="ChEBI" id="CHEBI:18420"/>
    </cofactor>
</comment>
<dbReference type="PANTHER" id="PTHR20854:SF4">
    <property type="entry name" value="INOSITOL-1-MONOPHOSPHATASE-RELATED"/>
    <property type="match status" value="1"/>
</dbReference>
<feature type="binding site" evidence="4">
    <location>
        <position position="73"/>
    </location>
    <ligand>
        <name>Mg(2+)</name>
        <dbReference type="ChEBI" id="CHEBI:18420"/>
        <label>1</label>
        <note>catalytic</note>
    </ligand>
</feature>
<proteinExistence type="predicted"/>
<keyword evidence="3 4" id="KW-0460">Magnesium</keyword>
<name>A0A0G1RY49_9BACT</name>
<dbReference type="EMBL" id="LCNT01000001">
    <property type="protein sequence ID" value="KKU62031.1"/>
    <property type="molecule type" value="Genomic_DNA"/>
</dbReference>
<dbReference type="PANTHER" id="PTHR20854">
    <property type="entry name" value="INOSITOL MONOPHOSPHATASE"/>
    <property type="match status" value="1"/>
</dbReference>
<dbReference type="GO" id="GO:0006020">
    <property type="term" value="P:inositol metabolic process"/>
    <property type="evidence" value="ECO:0007669"/>
    <property type="project" value="TreeGrafter"/>
</dbReference>
<dbReference type="Proteomes" id="UP000033860">
    <property type="component" value="Unassembled WGS sequence"/>
</dbReference>
<dbReference type="PROSITE" id="PS00629">
    <property type="entry name" value="IMP_1"/>
    <property type="match status" value="1"/>
</dbReference>
<evidence type="ECO:0000256" key="4">
    <source>
        <dbReference type="PIRSR" id="PIRSR600760-2"/>
    </source>
</evidence>
<feature type="binding site" evidence="4">
    <location>
        <position position="91"/>
    </location>
    <ligand>
        <name>Mg(2+)</name>
        <dbReference type="ChEBI" id="CHEBI:18420"/>
        <label>1</label>
        <note>catalytic</note>
    </ligand>
</feature>
<dbReference type="GO" id="GO:0046872">
    <property type="term" value="F:metal ion binding"/>
    <property type="evidence" value="ECO:0007669"/>
    <property type="project" value="UniProtKB-KW"/>
</dbReference>
<dbReference type="Pfam" id="PF00459">
    <property type="entry name" value="Inositol_P"/>
    <property type="match status" value="1"/>
</dbReference>
<feature type="binding site" evidence="4">
    <location>
        <position position="90"/>
    </location>
    <ligand>
        <name>Mg(2+)</name>
        <dbReference type="ChEBI" id="CHEBI:18420"/>
        <label>2</label>
    </ligand>
</feature>
<evidence type="ECO:0000256" key="3">
    <source>
        <dbReference type="ARBA" id="ARBA00022842"/>
    </source>
</evidence>
<accession>A0A0G1RY49</accession>
<feature type="binding site" evidence="4">
    <location>
        <position position="88"/>
    </location>
    <ligand>
        <name>Mg(2+)</name>
        <dbReference type="ChEBI" id="CHEBI:18420"/>
        <label>1</label>
        <note>catalytic</note>
    </ligand>
</feature>
<dbReference type="GO" id="GO:0008934">
    <property type="term" value="F:inositol monophosphate 1-phosphatase activity"/>
    <property type="evidence" value="ECO:0007669"/>
    <property type="project" value="TreeGrafter"/>
</dbReference>
<dbReference type="InterPro" id="IPR000760">
    <property type="entry name" value="Inositol_monophosphatase-like"/>
</dbReference>
<keyword evidence="2" id="KW-0378">Hydrolase</keyword>
<evidence type="ECO:0000313" key="6">
    <source>
        <dbReference type="Proteomes" id="UP000033860"/>
    </source>
</evidence>
<evidence type="ECO:0000313" key="5">
    <source>
        <dbReference type="EMBL" id="KKU62031.1"/>
    </source>
</evidence>
<dbReference type="InterPro" id="IPR020583">
    <property type="entry name" value="Inositol_monoP_metal-BS"/>
</dbReference>
<evidence type="ECO:0000256" key="1">
    <source>
        <dbReference type="ARBA" id="ARBA00022723"/>
    </source>
</evidence>
<keyword evidence="1 4" id="KW-0479">Metal-binding</keyword>
<dbReference type="SUPFAM" id="SSF56655">
    <property type="entry name" value="Carbohydrate phosphatase"/>
    <property type="match status" value="1"/>
</dbReference>
<protein>
    <submittedName>
        <fullName evidence="5">Inositol monophosphatase</fullName>
    </submittedName>
</protein>
<feature type="binding site" evidence="4">
    <location>
        <position position="213"/>
    </location>
    <ligand>
        <name>Mg(2+)</name>
        <dbReference type="ChEBI" id="CHEBI:18420"/>
        <label>1</label>
        <note>catalytic</note>
    </ligand>
</feature>
<evidence type="ECO:0000256" key="2">
    <source>
        <dbReference type="ARBA" id="ARBA00022801"/>
    </source>
</evidence>
<dbReference type="CDD" id="cd01637">
    <property type="entry name" value="IMPase_like"/>
    <property type="match status" value="1"/>
</dbReference>
<dbReference type="AlphaFoldDB" id="A0A0G1RY49"/>
<sequence>MTLDLKSVHREVTPLMARAEKLAVKYFYQGIKKEFKPRESISTSVVTQADRDIEKLFKTELKQKFPQVGFVGEETAKVNLKEYNWVIDPIDGTYNFANRVPVFAISLGLWHFNQPVYTMISLPIQKEVFYATASGGVFKNNHPIKPRRQAKLPRQLFATYTGVGANSLKLKLFEAIGQVAVFPRYYGCTVSDGVMAVMGRSHVALMVNQGIWDIGGILLLAYETDTYVEFISPPPDFSRKNIKDTEFTLVMGHKELAQKLARKIRPILAQ</sequence>
<dbReference type="PRINTS" id="PR00377">
    <property type="entry name" value="IMPHPHTASES"/>
</dbReference>
<dbReference type="GO" id="GO:0007165">
    <property type="term" value="P:signal transduction"/>
    <property type="evidence" value="ECO:0007669"/>
    <property type="project" value="TreeGrafter"/>
</dbReference>